<protein>
    <submittedName>
        <fullName evidence="3">MFS transporter</fullName>
    </submittedName>
</protein>
<keyword evidence="2" id="KW-0472">Membrane</keyword>
<evidence type="ECO:0000313" key="4">
    <source>
        <dbReference type="Proteomes" id="UP001501147"/>
    </source>
</evidence>
<feature type="transmembrane region" description="Helical" evidence="2">
    <location>
        <begin position="147"/>
        <end position="170"/>
    </location>
</feature>
<feature type="region of interest" description="Disordered" evidence="1">
    <location>
        <begin position="1"/>
        <end position="72"/>
    </location>
</feature>
<evidence type="ECO:0000256" key="1">
    <source>
        <dbReference type="SAM" id="MobiDB-lite"/>
    </source>
</evidence>
<feature type="transmembrane region" description="Helical" evidence="2">
    <location>
        <begin position="337"/>
        <end position="358"/>
    </location>
</feature>
<comment type="caution">
    <text evidence="3">The sequence shown here is derived from an EMBL/GenBank/DDBJ whole genome shotgun (WGS) entry which is preliminary data.</text>
</comment>
<dbReference type="Gene3D" id="1.20.1250.20">
    <property type="entry name" value="MFS general substrate transporter like domains"/>
    <property type="match status" value="1"/>
</dbReference>
<feature type="compositionally biased region" description="Gly residues" evidence="1">
    <location>
        <begin position="54"/>
        <end position="63"/>
    </location>
</feature>
<evidence type="ECO:0000313" key="3">
    <source>
        <dbReference type="EMBL" id="GAA4769938.1"/>
    </source>
</evidence>
<keyword evidence="2" id="KW-0812">Transmembrane</keyword>
<dbReference type="SUPFAM" id="SSF103473">
    <property type="entry name" value="MFS general substrate transporter"/>
    <property type="match status" value="1"/>
</dbReference>
<keyword evidence="2" id="KW-1133">Transmembrane helix</keyword>
<feature type="transmembrane region" description="Helical" evidence="2">
    <location>
        <begin position="364"/>
        <end position="387"/>
    </location>
</feature>
<dbReference type="InterPro" id="IPR036259">
    <property type="entry name" value="MFS_trans_sf"/>
</dbReference>
<reference evidence="4" key="1">
    <citation type="journal article" date="2019" name="Int. J. Syst. Evol. Microbiol.">
        <title>The Global Catalogue of Microorganisms (GCM) 10K type strain sequencing project: providing services to taxonomists for standard genome sequencing and annotation.</title>
        <authorList>
            <consortium name="The Broad Institute Genomics Platform"/>
            <consortium name="The Broad Institute Genome Sequencing Center for Infectious Disease"/>
            <person name="Wu L."/>
            <person name="Ma J."/>
        </authorList>
    </citation>
    <scope>NUCLEOTIDE SEQUENCE [LARGE SCALE GENOMIC DNA]</scope>
    <source>
        <strain evidence="4">JCM 18324</strain>
    </source>
</reference>
<feature type="transmembrane region" description="Helical" evidence="2">
    <location>
        <begin position="310"/>
        <end position="330"/>
    </location>
</feature>
<dbReference type="EMBL" id="BAABJV010000002">
    <property type="protein sequence ID" value="GAA4769938.1"/>
    <property type="molecule type" value="Genomic_DNA"/>
</dbReference>
<keyword evidence="4" id="KW-1185">Reference proteome</keyword>
<proteinExistence type="predicted"/>
<dbReference type="RefSeq" id="WP_345611303.1">
    <property type="nucleotide sequence ID" value="NZ_BAABJV010000002.1"/>
</dbReference>
<feature type="transmembrane region" description="Helical" evidence="2">
    <location>
        <begin position="399"/>
        <end position="422"/>
    </location>
</feature>
<accession>A0ABP8ZYS6</accession>
<organism evidence="3 4">
    <name type="scientific">Streptomyces sanyensis</name>
    <dbReference type="NCBI Taxonomy" id="568869"/>
    <lineage>
        <taxon>Bacteria</taxon>
        <taxon>Bacillati</taxon>
        <taxon>Actinomycetota</taxon>
        <taxon>Actinomycetes</taxon>
        <taxon>Kitasatosporales</taxon>
        <taxon>Streptomycetaceae</taxon>
        <taxon>Streptomyces</taxon>
    </lineage>
</organism>
<feature type="compositionally biased region" description="Basic and acidic residues" evidence="1">
    <location>
        <begin position="30"/>
        <end position="39"/>
    </location>
</feature>
<evidence type="ECO:0000256" key="2">
    <source>
        <dbReference type="SAM" id="Phobius"/>
    </source>
</evidence>
<sequence>MPATPSRPTTAVRSAPPSFAPGAPALVPRLDAHGCEGRRTGGPRTGGLRTRGLRTGGDAGGAPGPSRRPPGPYRRLFGIPGTRAFTAAGLLARLPAGMFGVSAILMIADTRGSYALAGAVTATGLASTALVAPVTARLVDRYGQARVAVPAALLAVLGQLALVLCVRSGAPAWTLFAAYAATATCPNVGGMCRARWGHLLRGAPGARHTANAVEQAVDELCFMLGPVLAALLCSALFVEAGTVAGALLLLSGVLLFAAQRGTEPPVSGRSTAAAPVRVPGMRPLLGVFLATGAVFGATEVVTLAEVGGAAGGAVLGLAAAGSGAAGLLYGRTRRAVALPWCLAGMTALTTLPLLAAVLTDRLALLAAALLVAGTATAPAMVAGMTAVQRLTPAGRANEGMTLAVTALLGGIAAGSAAGGWTVERLEPAAGYLVPVCAAALAWAVAAAGRGRGGRA</sequence>
<feature type="transmembrane region" description="Helical" evidence="2">
    <location>
        <begin position="84"/>
        <end position="108"/>
    </location>
</feature>
<feature type="transmembrane region" description="Helical" evidence="2">
    <location>
        <begin position="428"/>
        <end position="448"/>
    </location>
</feature>
<feature type="transmembrane region" description="Helical" evidence="2">
    <location>
        <begin position="227"/>
        <end position="257"/>
    </location>
</feature>
<dbReference type="PANTHER" id="PTHR23542:SF1">
    <property type="entry name" value="MAJOR FACILITATOR SUPERFAMILY (MFS) PROFILE DOMAIN-CONTAINING PROTEIN"/>
    <property type="match status" value="1"/>
</dbReference>
<gene>
    <name evidence="3" type="ORF">GCM10023329_16180</name>
</gene>
<feature type="transmembrane region" description="Helical" evidence="2">
    <location>
        <begin position="114"/>
        <end position="135"/>
    </location>
</feature>
<dbReference type="PANTHER" id="PTHR23542">
    <property type="match status" value="1"/>
</dbReference>
<feature type="compositionally biased region" description="Low complexity" evidence="1">
    <location>
        <begin position="14"/>
        <end position="25"/>
    </location>
</feature>
<feature type="compositionally biased region" description="Polar residues" evidence="1">
    <location>
        <begin position="1"/>
        <end position="12"/>
    </location>
</feature>
<feature type="transmembrane region" description="Helical" evidence="2">
    <location>
        <begin position="284"/>
        <end position="304"/>
    </location>
</feature>
<name>A0ABP8ZYS6_9ACTN</name>
<dbReference type="Proteomes" id="UP001501147">
    <property type="component" value="Unassembled WGS sequence"/>
</dbReference>